<dbReference type="InterPro" id="IPR050267">
    <property type="entry name" value="Anti-sigma-factor_SerPK"/>
</dbReference>
<dbReference type="InterPro" id="IPR036890">
    <property type="entry name" value="HATPase_C_sf"/>
</dbReference>
<organism evidence="3 4">
    <name type="scientific">Dactylosporangium roseum</name>
    <dbReference type="NCBI Taxonomy" id="47989"/>
    <lineage>
        <taxon>Bacteria</taxon>
        <taxon>Bacillati</taxon>
        <taxon>Actinomycetota</taxon>
        <taxon>Actinomycetes</taxon>
        <taxon>Micromonosporales</taxon>
        <taxon>Micromonosporaceae</taxon>
        <taxon>Dactylosporangium</taxon>
    </lineage>
</organism>
<proteinExistence type="predicted"/>
<dbReference type="GO" id="GO:0005524">
    <property type="term" value="F:ATP binding"/>
    <property type="evidence" value="ECO:0007669"/>
    <property type="project" value="UniProtKB-KW"/>
</dbReference>
<dbReference type="Gene3D" id="3.30.565.10">
    <property type="entry name" value="Histidine kinase-like ATPase, C-terminal domain"/>
    <property type="match status" value="1"/>
</dbReference>
<keyword evidence="1" id="KW-0418">Kinase</keyword>
<dbReference type="EMBL" id="CP073721">
    <property type="protein sequence ID" value="UWZ36671.1"/>
    <property type="molecule type" value="Genomic_DNA"/>
</dbReference>
<evidence type="ECO:0000313" key="4">
    <source>
        <dbReference type="Proteomes" id="UP001058271"/>
    </source>
</evidence>
<feature type="domain" description="Histidine kinase/HSP90-like ATPase" evidence="2">
    <location>
        <begin position="53"/>
        <end position="162"/>
    </location>
</feature>
<keyword evidence="4" id="KW-1185">Reference proteome</keyword>
<dbReference type="CDD" id="cd16936">
    <property type="entry name" value="HATPase_RsbW-like"/>
    <property type="match status" value="1"/>
</dbReference>
<dbReference type="InterPro" id="IPR003594">
    <property type="entry name" value="HATPase_dom"/>
</dbReference>
<protein>
    <submittedName>
        <fullName evidence="3">ATP-binding protein</fullName>
    </submittedName>
</protein>
<dbReference type="PANTHER" id="PTHR35526:SF3">
    <property type="entry name" value="ANTI-SIGMA-F FACTOR RSBW"/>
    <property type="match status" value="1"/>
</dbReference>
<gene>
    <name evidence="3" type="ORF">Drose_37725</name>
</gene>
<dbReference type="PANTHER" id="PTHR35526">
    <property type="entry name" value="ANTI-SIGMA-F FACTOR RSBW-RELATED"/>
    <property type="match status" value="1"/>
</dbReference>
<evidence type="ECO:0000259" key="2">
    <source>
        <dbReference type="Pfam" id="PF13581"/>
    </source>
</evidence>
<sequence length="163" mass="17012">MDGCHCDHAKGEGRSPRCDCPEPTATGRLKSVSTTVAERAWCVVVPHHARGAHLARHRLADELDALMAPGRLDDAIAIAAELVGNAVRHAAPLPGDVIRVAWRLIADGTLEIRVTDGGSPAGPQLRVAGPDAIDGRGLTIVAALATGWGVERDGLGQCVWATL</sequence>
<accession>A0ABY5Z3S9</accession>
<keyword evidence="3" id="KW-0547">Nucleotide-binding</keyword>
<name>A0ABY5Z3S9_9ACTN</name>
<keyword evidence="3" id="KW-0067">ATP-binding</keyword>
<dbReference type="Proteomes" id="UP001058271">
    <property type="component" value="Chromosome"/>
</dbReference>
<evidence type="ECO:0000313" key="3">
    <source>
        <dbReference type="EMBL" id="UWZ36671.1"/>
    </source>
</evidence>
<dbReference type="Pfam" id="PF13581">
    <property type="entry name" value="HATPase_c_2"/>
    <property type="match status" value="1"/>
</dbReference>
<dbReference type="SUPFAM" id="SSF55874">
    <property type="entry name" value="ATPase domain of HSP90 chaperone/DNA topoisomerase II/histidine kinase"/>
    <property type="match status" value="1"/>
</dbReference>
<keyword evidence="1" id="KW-0723">Serine/threonine-protein kinase</keyword>
<keyword evidence="1" id="KW-0808">Transferase</keyword>
<reference evidence="3" key="1">
    <citation type="submission" date="2021-04" db="EMBL/GenBank/DDBJ databases">
        <title>Biosynthetic gene clusters of Dactylosporangioum roseum.</title>
        <authorList>
            <person name="Hartkoorn R.C."/>
            <person name="Beaudoing E."/>
            <person name="Hot D."/>
            <person name="Moureu S."/>
        </authorList>
    </citation>
    <scope>NUCLEOTIDE SEQUENCE</scope>
    <source>
        <strain evidence="3">NRRL B-16295</strain>
    </source>
</reference>
<evidence type="ECO:0000256" key="1">
    <source>
        <dbReference type="ARBA" id="ARBA00022527"/>
    </source>
</evidence>